<dbReference type="AlphaFoldDB" id="A0A3S4CMC5"/>
<dbReference type="RefSeq" id="WP_164555337.1">
    <property type="nucleotide sequence ID" value="NZ_UZWE01000079.1"/>
</dbReference>
<keyword evidence="3" id="KW-0175">Coiled coil</keyword>
<dbReference type="EMBL" id="UZWE01000079">
    <property type="protein sequence ID" value="VDS10770.1"/>
    <property type="molecule type" value="Genomic_DNA"/>
</dbReference>
<dbReference type="EC" id="2.4.-.-" evidence="5"/>
<dbReference type="PANTHER" id="PTHR22916:SF51">
    <property type="entry name" value="GLYCOSYLTRANSFERASE EPSH-RELATED"/>
    <property type="match status" value="1"/>
</dbReference>
<dbReference type="Gene3D" id="3.90.550.10">
    <property type="entry name" value="Spore Coat Polysaccharide Biosynthesis Protein SpsA, Chain A"/>
    <property type="match status" value="1"/>
</dbReference>
<keyword evidence="1 5" id="KW-0328">Glycosyltransferase</keyword>
<gene>
    <name evidence="5" type="primary">epsJ</name>
    <name evidence="5" type="ORF">PARHAE_03989</name>
</gene>
<dbReference type="InterPro" id="IPR001173">
    <property type="entry name" value="Glyco_trans_2-like"/>
</dbReference>
<reference evidence="5 6" key="1">
    <citation type="submission" date="2018-12" db="EMBL/GenBank/DDBJ databases">
        <authorList>
            <person name="Criscuolo A."/>
        </authorList>
    </citation>
    <scope>NUCLEOTIDE SEQUENCE [LARGE SCALE GENOMIC DNA]</scope>
    <source>
        <strain evidence="5">ACIP1116241</strain>
    </source>
</reference>
<dbReference type="CDD" id="cd00761">
    <property type="entry name" value="Glyco_tranf_GTA_type"/>
    <property type="match status" value="1"/>
</dbReference>
<evidence type="ECO:0000256" key="1">
    <source>
        <dbReference type="ARBA" id="ARBA00022676"/>
    </source>
</evidence>
<accession>A0A3S4CMC5</accession>
<keyword evidence="2 5" id="KW-0808">Transferase</keyword>
<dbReference type="PANTHER" id="PTHR22916">
    <property type="entry name" value="GLYCOSYLTRANSFERASE"/>
    <property type="match status" value="1"/>
</dbReference>
<sequence length="429" mass="47924">MPKLSVIVTAYNIESYIAQCLDSVIGQTMTDIEIIVVDDGSTDSTAQIIHDYAGRDDRIRPILFERNTIGGVASAANAGLDAATGDYVGFADGDDICDTDMFRRLYQAAVAADADLAMCQYRLLDEQTGVLAEPADSHRWAGIGATAIRDLEGDPEGANRKWLLEFVAVPWRKIYRRAMLEREAIRFPVGDYFYEDNPFHWFAVLSANRVALVPQALCHHRVARVGQTMATVDDRLLKIFDHEATIRAWLKSHGRDDVYAPALLTWVLAQLSWVSLRAEGEMQRRLFDKLAPIVQGYSDGVVDGVAQGHVRGNRAVTMLHALRRKDFATFSRAAGYRLAEKSLIGLGLHHLRHTGLRHTAGITARFLRSRVSRGRAAMAAYSLPVPKGRLATKLSDIQFSLAILQRRLDSLEQELRQLRQDRPKDDDRA</sequence>
<name>A0A3S4CMC5_9RHOB</name>
<evidence type="ECO:0000256" key="2">
    <source>
        <dbReference type="ARBA" id="ARBA00022679"/>
    </source>
</evidence>
<dbReference type="SUPFAM" id="SSF53448">
    <property type="entry name" value="Nucleotide-diphospho-sugar transferases"/>
    <property type="match status" value="1"/>
</dbReference>
<feature type="domain" description="Glycosyltransferase 2-like" evidence="4">
    <location>
        <begin position="5"/>
        <end position="178"/>
    </location>
</feature>
<evidence type="ECO:0000313" key="5">
    <source>
        <dbReference type="EMBL" id="VDS10770.1"/>
    </source>
</evidence>
<evidence type="ECO:0000313" key="6">
    <source>
        <dbReference type="Proteomes" id="UP000270743"/>
    </source>
</evidence>
<dbReference type="Pfam" id="PF00535">
    <property type="entry name" value="Glycos_transf_2"/>
    <property type="match status" value="1"/>
</dbReference>
<evidence type="ECO:0000259" key="4">
    <source>
        <dbReference type="Pfam" id="PF00535"/>
    </source>
</evidence>
<dbReference type="Proteomes" id="UP000270743">
    <property type="component" value="Unassembled WGS sequence"/>
</dbReference>
<proteinExistence type="predicted"/>
<dbReference type="InterPro" id="IPR029044">
    <property type="entry name" value="Nucleotide-diphossugar_trans"/>
</dbReference>
<keyword evidence="6" id="KW-1185">Reference proteome</keyword>
<protein>
    <submittedName>
        <fullName evidence="5">Putative glycosyltransferase EpsJ</fullName>
        <ecNumber evidence="5">2.4.-.-</ecNumber>
    </submittedName>
</protein>
<evidence type="ECO:0000256" key="3">
    <source>
        <dbReference type="SAM" id="Coils"/>
    </source>
</evidence>
<feature type="coiled-coil region" evidence="3">
    <location>
        <begin position="394"/>
        <end position="428"/>
    </location>
</feature>
<organism evidence="5 6">
    <name type="scientific">Paracoccus haematequi</name>
    <dbReference type="NCBI Taxonomy" id="2491866"/>
    <lineage>
        <taxon>Bacteria</taxon>
        <taxon>Pseudomonadati</taxon>
        <taxon>Pseudomonadota</taxon>
        <taxon>Alphaproteobacteria</taxon>
        <taxon>Rhodobacterales</taxon>
        <taxon>Paracoccaceae</taxon>
        <taxon>Paracoccus</taxon>
    </lineage>
</organism>
<dbReference type="GO" id="GO:0016758">
    <property type="term" value="F:hexosyltransferase activity"/>
    <property type="evidence" value="ECO:0007669"/>
    <property type="project" value="UniProtKB-ARBA"/>
</dbReference>